<accession>A0A645BR24</accession>
<comment type="caution">
    <text evidence="1">The sequence shown here is derived from an EMBL/GenBank/DDBJ whole genome shotgun (WGS) entry which is preliminary data.</text>
</comment>
<evidence type="ECO:0000313" key="1">
    <source>
        <dbReference type="EMBL" id="MPM67755.1"/>
    </source>
</evidence>
<reference evidence="1" key="1">
    <citation type="submission" date="2019-08" db="EMBL/GenBank/DDBJ databases">
        <authorList>
            <person name="Kucharzyk K."/>
            <person name="Murdoch R.W."/>
            <person name="Higgins S."/>
            <person name="Loffler F."/>
        </authorList>
    </citation>
    <scope>NUCLEOTIDE SEQUENCE</scope>
</reference>
<sequence>MARDSQNDDGGLLVSEPYPLVMDAPLSAFDKTRIQTVCDVLPKIAEQVIIFIKDADGEIAEEHLGGRIGSHLSFNAVSKVETYVS</sequence>
<dbReference type="AlphaFoldDB" id="A0A645BR24"/>
<organism evidence="1">
    <name type="scientific">bioreactor metagenome</name>
    <dbReference type="NCBI Taxonomy" id="1076179"/>
    <lineage>
        <taxon>unclassified sequences</taxon>
        <taxon>metagenomes</taxon>
        <taxon>ecological metagenomes</taxon>
    </lineage>
</organism>
<protein>
    <submittedName>
        <fullName evidence="1">Uncharacterized protein</fullName>
    </submittedName>
</protein>
<name>A0A645BR24_9ZZZZ</name>
<proteinExistence type="predicted"/>
<gene>
    <name evidence="1" type="ORF">SDC9_114679</name>
</gene>
<dbReference type="EMBL" id="VSSQ01021872">
    <property type="protein sequence ID" value="MPM67755.1"/>
    <property type="molecule type" value="Genomic_DNA"/>
</dbReference>